<dbReference type="EMBL" id="JACEFO010002751">
    <property type="protein sequence ID" value="KAF8650005.1"/>
    <property type="molecule type" value="Genomic_DNA"/>
</dbReference>
<sequence length="207" mass="23759">MERSSAAERKGPLIRSLDYLCVRRFRLRRLLAFLWSHSYNGAFESLSNETRVLFRVEHLQHLVRLGLWSDAMNYVFRFVPAFDLPVGGQFLVTFINFLWEIAAYDPTDPSTFPEYDPYEPCEDGRQGGVSAGGVKLAQIIRSVCSKQAWGSINWPLVRFKAAEIIGDLVAQIPEFDEMRQLPLCSIRPAKVLPIGLRHDNSFQYNYP</sequence>
<dbReference type="PANTHER" id="PTHR36478:SF10">
    <property type="entry name" value="ELYS-LIKE DOMAIN-CONTAINING PROTEIN"/>
    <property type="match status" value="1"/>
</dbReference>
<organism evidence="1 2">
    <name type="scientific">Digitaria exilis</name>
    <dbReference type="NCBI Taxonomy" id="1010633"/>
    <lineage>
        <taxon>Eukaryota</taxon>
        <taxon>Viridiplantae</taxon>
        <taxon>Streptophyta</taxon>
        <taxon>Embryophyta</taxon>
        <taxon>Tracheophyta</taxon>
        <taxon>Spermatophyta</taxon>
        <taxon>Magnoliopsida</taxon>
        <taxon>Liliopsida</taxon>
        <taxon>Poales</taxon>
        <taxon>Poaceae</taxon>
        <taxon>PACMAD clade</taxon>
        <taxon>Panicoideae</taxon>
        <taxon>Panicodae</taxon>
        <taxon>Paniceae</taxon>
        <taxon>Anthephorinae</taxon>
        <taxon>Digitaria</taxon>
    </lineage>
</organism>
<dbReference type="Proteomes" id="UP000636709">
    <property type="component" value="Unassembled WGS sequence"/>
</dbReference>
<name>A0A835A2I3_9POAL</name>
<gene>
    <name evidence="1" type="ORF">HU200_064167</name>
</gene>
<proteinExistence type="predicted"/>
<dbReference type="AlphaFoldDB" id="A0A835A2I3"/>
<dbReference type="OrthoDB" id="693139at2759"/>
<evidence type="ECO:0000313" key="2">
    <source>
        <dbReference type="Proteomes" id="UP000636709"/>
    </source>
</evidence>
<dbReference type="PANTHER" id="PTHR36478">
    <property type="entry name" value="OS04G0614237 PROTEIN-RELATED"/>
    <property type="match status" value="1"/>
</dbReference>
<comment type="caution">
    <text evidence="1">The sequence shown here is derived from an EMBL/GenBank/DDBJ whole genome shotgun (WGS) entry which is preliminary data.</text>
</comment>
<keyword evidence="2" id="KW-1185">Reference proteome</keyword>
<protein>
    <submittedName>
        <fullName evidence="1">Uncharacterized protein</fullName>
    </submittedName>
</protein>
<accession>A0A835A2I3</accession>
<reference evidence="1" key="1">
    <citation type="submission" date="2020-07" db="EMBL/GenBank/DDBJ databases">
        <title>Genome sequence and genetic diversity analysis of an under-domesticated orphan crop, white fonio (Digitaria exilis).</title>
        <authorList>
            <person name="Bennetzen J.L."/>
            <person name="Chen S."/>
            <person name="Ma X."/>
            <person name="Wang X."/>
            <person name="Yssel A.E.J."/>
            <person name="Chaluvadi S.R."/>
            <person name="Johnson M."/>
            <person name="Gangashetty P."/>
            <person name="Hamidou F."/>
            <person name="Sanogo M.D."/>
            <person name="Zwaenepoel A."/>
            <person name="Wallace J."/>
            <person name="Van De Peer Y."/>
            <person name="Van Deynze A."/>
        </authorList>
    </citation>
    <scope>NUCLEOTIDE SEQUENCE</scope>
    <source>
        <tissue evidence="1">Leaves</tissue>
    </source>
</reference>
<evidence type="ECO:0000313" key="1">
    <source>
        <dbReference type="EMBL" id="KAF8650005.1"/>
    </source>
</evidence>